<dbReference type="Proteomes" id="UP000683417">
    <property type="component" value="Unassembled WGS sequence"/>
</dbReference>
<name>A0A9W4CV76_BLUGR</name>
<organism evidence="1 2">
    <name type="scientific">Blumeria graminis f. sp. triticale</name>
    <dbReference type="NCBI Taxonomy" id="1689686"/>
    <lineage>
        <taxon>Eukaryota</taxon>
        <taxon>Fungi</taxon>
        <taxon>Dikarya</taxon>
        <taxon>Ascomycota</taxon>
        <taxon>Pezizomycotina</taxon>
        <taxon>Leotiomycetes</taxon>
        <taxon>Erysiphales</taxon>
        <taxon>Erysiphaceae</taxon>
        <taxon>Blumeria</taxon>
    </lineage>
</organism>
<accession>A0A9W4CV76</accession>
<protein>
    <submittedName>
        <fullName evidence="1">BgTH12-03485</fullName>
    </submittedName>
</protein>
<gene>
    <name evidence="1" type="ORF">BGTH12_LOCUS726</name>
</gene>
<comment type="caution">
    <text evidence="1">The sequence shown here is derived from an EMBL/GenBank/DDBJ whole genome shotgun (WGS) entry which is preliminary data.</text>
</comment>
<reference evidence="1" key="1">
    <citation type="submission" date="2020-10" db="EMBL/GenBank/DDBJ databases">
        <authorList>
            <person name="Muller C M."/>
        </authorList>
    </citation>
    <scope>NUCLEOTIDE SEQUENCE</scope>
    <source>
        <strain evidence="1">THUN-12</strain>
    </source>
</reference>
<proteinExistence type="predicted"/>
<sequence length="107" mass="12392">MVADQLGRMQMGATQYFVDYLQEYELKISQCGKTGWTDEYKIMHLEIAINALLCQLLMNKNLPEDNYAKWISKVQSISGRLENSPSYWPCNVRVGSIIAFKLYCRLC</sequence>
<dbReference type="AlphaFoldDB" id="A0A9W4CV76"/>
<evidence type="ECO:0000313" key="1">
    <source>
        <dbReference type="EMBL" id="CAD6499368.1"/>
    </source>
</evidence>
<dbReference type="EMBL" id="CAJHIT010000002">
    <property type="protein sequence ID" value="CAD6499368.1"/>
    <property type="molecule type" value="Genomic_DNA"/>
</dbReference>
<evidence type="ECO:0000313" key="2">
    <source>
        <dbReference type="Proteomes" id="UP000683417"/>
    </source>
</evidence>